<dbReference type="Pfam" id="PF07714">
    <property type="entry name" value="PK_Tyr_Ser-Thr"/>
    <property type="match status" value="1"/>
</dbReference>
<reference evidence="13 14" key="1">
    <citation type="submission" date="2023-12" db="EMBL/GenBank/DDBJ databases">
        <title>A high-quality genome assembly for Dillenia turbinata (Dilleniales).</title>
        <authorList>
            <person name="Chanderbali A."/>
        </authorList>
    </citation>
    <scope>NUCLEOTIDE SEQUENCE [LARGE SCALE GENOMIC DNA]</scope>
    <source>
        <strain evidence="13">LSX21</strain>
        <tissue evidence="13">Leaf</tissue>
    </source>
</reference>
<accession>A0AAN8VJ60</accession>
<comment type="catalytic activity">
    <reaction evidence="10">
        <text>L-threonyl-[protein] + ATP = O-phospho-L-threonyl-[protein] + ADP + H(+)</text>
        <dbReference type="Rhea" id="RHEA:46608"/>
        <dbReference type="Rhea" id="RHEA-COMP:11060"/>
        <dbReference type="Rhea" id="RHEA-COMP:11605"/>
        <dbReference type="ChEBI" id="CHEBI:15378"/>
        <dbReference type="ChEBI" id="CHEBI:30013"/>
        <dbReference type="ChEBI" id="CHEBI:30616"/>
        <dbReference type="ChEBI" id="CHEBI:61977"/>
        <dbReference type="ChEBI" id="CHEBI:456216"/>
        <dbReference type="EC" id="2.7.11.1"/>
    </reaction>
</comment>
<comment type="subcellular location">
    <subcellularLocation>
        <location evidence="1">Cell membrane</location>
        <topology evidence="1">Single-pass membrane protein</topology>
    </subcellularLocation>
</comment>
<keyword evidence="7" id="KW-0067">ATP-binding</keyword>
<dbReference type="InterPro" id="IPR011009">
    <property type="entry name" value="Kinase-like_dom_sf"/>
</dbReference>
<dbReference type="InterPro" id="IPR001245">
    <property type="entry name" value="Ser-Thr/Tyr_kinase_cat_dom"/>
</dbReference>
<evidence type="ECO:0000256" key="3">
    <source>
        <dbReference type="ARBA" id="ARBA00022527"/>
    </source>
</evidence>
<keyword evidence="3" id="KW-0723">Serine/threonine-protein kinase</keyword>
<proteinExistence type="predicted"/>
<evidence type="ECO:0000256" key="11">
    <source>
        <dbReference type="ARBA" id="ARBA00048679"/>
    </source>
</evidence>
<keyword evidence="13" id="KW-0418">Kinase</keyword>
<keyword evidence="5" id="KW-0812">Transmembrane</keyword>
<dbReference type="Proteomes" id="UP001370490">
    <property type="component" value="Unassembled WGS sequence"/>
</dbReference>
<evidence type="ECO:0000256" key="5">
    <source>
        <dbReference type="ARBA" id="ARBA00022692"/>
    </source>
</evidence>
<keyword evidence="9" id="KW-0472">Membrane</keyword>
<evidence type="ECO:0000256" key="8">
    <source>
        <dbReference type="ARBA" id="ARBA00022989"/>
    </source>
</evidence>
<feature type="domain" description="Serine-threonine/tyrosine-protein kinase catalytic" evidence="12">
    <location>
        <begin position="17"/>
        <end position="68"/>
    </location>
</feature>
<evidence type="ECO:0000256" key="1">
    <source>
        <dbReference type="ARBA" id="ARBA00004162"/>
    </source>
</evidence>
<keyword evidence="4" id="KW-0808">Transferase</keyword>
<dbReference type="GO" id="GO:0005524">
    <property type="term" value="F:ATP binding"/>
    <property type="evidence" value="ECO:0007669"/>
    <property type="project" value="UniProtKB-KW"/>
</dbReference>
<evidence type="ECO:0000256" key="10">
    <source>
        <dbReference type="ARBA" id="ARBA00047899"/>
    </source>
</evidence>
<dbReference type="SUPFAM" id="SSF56112">
    <property type="entry name" value="Protein kinase-like (PK-like)"/>
    <property type="match status" value="1"/>
</dbReference>
<comment type="caution">
    <text evidence="13">The sequence shown here is derived from an EMBL/GenBank/DDBJ whole genome shotgun (WGS) entry which is preliminary data.</text>
</comment>
<evidence type="ECO:0000256" key="6">
    <source>
        <dbReference type="ARBA" id="ARBA00022741"/>
    </source>
</evidence>
<evidence type="ECO:0000256" key="2">
    <source>
        <dbReference type="ARBA" id="ARBA00012513"/>
    </source>
</evidence>
<dbReference type="AlphaFoldDB" id="A0AAN8VJ60"/>
<dbReference type="InterPro" id="IPR047117">
    <property type="entry name" value="PERK1-13-like"/>
</dbReference>
<evidence type="ECO:0000256" key="7">
    <source>
        <dbReference type="ARBA" id="ARBA00022840"/>
    </source>
</evidence>
<dbReference type="EMBL" id="JBAMMX010000011">
    <property type="protein sequence ID" value="KAK6930891.1"/>
    <property type="molecule type" value="Genomic_DNA"/>
</dbReference>
<evidence type="ECO:0000256" key="9">
    <source>
        <dbReference type="ARBA" id="ARBA00023136"/>
    </source>
</evidence>
<evidence type="ECO:0000313" key="13">
    <source>
        <dbReference type="EMBL" id="KAK6930891.1"/>
    </source>
</evidence>
<dbReference type="EC" id="2.7.11.1" evidence="2"/>
<organism evidence="13 14">
    <name type="scientific">Dillenia turbinata</name>
    <dbReference type="NCBI Taxonomy" id="194707"/>
    <lineage>
        <taxon>Eukaryota</taxon>
        <taxon>Viridiplantae</taxon>
        <taxon>Streptophyta</taxon>
        <taxon>Embryophyta</taxon>
        <taxon>Tracheophyta</taxon>
        <taxon>Spermatophyta</taxon>
        <taxon>Magnoliopsida</taxon>
        <taxon>eudicotyledons</taxon>
        <taxon>Gunneridae</taxon>
        <taxon>Pentapetalae</taxon>
        <taxon>Dilleniales</taxon>
        <taxon>Dilleniaceae</taxon>
        <taxon>Dillenia</taxon>
    </lineage>
</organism>
<keyword evidence="6" id="KW-0547">Nucleotide-binding</keyword>
<protein>
    <recommendedName>
        <fullName evidence="2">non-specific serine/threonine protein kinase</fullName>
        <ecNumber evidence="2">2.7.11.1</ecNumber>
    </recommendedName>
</protein>
<dbReference type="GO" id="GO:0005886">
    <property type="term" value="C:plasma membrane"/>
    <property type="evidence" value="ECO:0007669"/>
    <property type="project" value="UniProtKB-SubCell"/>
</dbReference>
<dbReference type="Gene3D" id="1.10.510.10">
    <property type="entry name" value="Transferase(Phosphotransferase) domain 1"/>
    <property type="match status" value="1"/>
</dbReference>
<feature type="non-terminal residue" evidence="13">
    <location>
        <position position="1"/>
    </location>
</feature>
<evidence type="ECO:0000259" key="12">
    <source>
        <dbReference type="Pfam" id="PF07714"/>
    </source>
</evidence>
<evidence type="ECO:0000256" key="4">
    <source>
        <dbReference type="ARBA" id="ARBA00022679"/>
    </source>
</evidence>
<comment type="catalytic activity">
    <reaction evidence="11">
        <text>L-seryl-[protein] + ATP = O-phospho-L-seryl-[protein] + ADP + H(+)</text>
        <dbReference type="Rhea" id="RHEA:17989"/>
        <dbReference type="Rhea" id="RHEA-COMP:9863"/>
        <dbReference type="Rhea" id="RHEA-COMP:11604"/>
        <dbReference type="ChEBI" id="CHEBI:15378"/>
        <dbReference type="ChEBI" id="CHEBI:29999"/>
        <dbReference type="ChEBI" id="CHEBI:30616"/>
        <dbReference type="ChEBI" id="CHEBI:83421"/>
        <dbReference type="ChEBI" id="CHEBI:456216"/>
        <dbReference type="EC" id="2.7.11.1"/>
    </reaction>
</comment>
<dbReference type="GO" id="GO:0004674">
    <property type="term" value="F:protein serine/threonine kinase activity"/>
    <property type="evidence" value="ECO:0007669"/>
    <property type="project" value="UniProtKB-KW"/>
</dbReference>
<gene>
    <name evidence="13" type="ORF">RJ641_002684</name>
</gene>
<keyword evidence="14" id="KW-1185">Reference proteome</keyword>
<sequence>TLDFQDRRMKILHIYQAWHEEQHYANQQLTEKSDIYSFGVVLLELISSRKPETTADNYGTDWNIVHWAPSLICKGEVISMIDPQLAGKVKMESIWSVADITIQCVEHYGVSWPKMQEIQVAIQDAIKIEKRSEANNNIS</sequence>
<evidence type="ECO:0000313" key="14">
    <source>
        <dbReference type="Proteomes" id="UP001370490"/>
    </source>
</evidence>
<name>A0AAN8VJ60_9MAGN</name>
<dbReference type="PANTHER" id="PTHR47982:SF44">
    <property type="entry name" value="PROLINE-RICH RECEPTOR-LIKE PROTEIN KINASE PERK13-RELATED"/>
    <property type="match status" value="1"/>
</dbReference>
<dbReference type="PANTHER" id="PTHR47982">
    <property type="entry name" value="PROLINE-RICH RECEPTOR-LIKE PROTEIN KINASE PERK4"/>
    <property type="match status" value="1"/>
</dbReference>
<keyword evidence="8" id="KW-1133">Transmembrane helix</keyword>